<feature type="domain" description="DAGKc" evidence="10">
    <location>
        <begin position="18"/>
        <end position="148"/>
    </location>
</feature>
<dbReference type="InterPro" id="IPR017438">
    <property type="entry name" value="ATP-NAD_kinase_N"/>
</dbReference>
<evidence type="ECO:0000313" key="11">
    <source>
        <dbReference type="EMBL" id="AEI13241.1"/>
    </source>
</evidence>
<dbReference type="HOGENOM" id="CLU_045532_2_2_11"/>
<dbReference type="Gene3D" id="2.60.200.40">
    <property type="match status" value="1"/>
</dbReference>
<keyword evidence="4" id="KW-0547">Nucleotide-binding</keyword>
<name>F8A4J3_CELGA</name>
<keyword evidence="8" id="KW-1208">Phospholipid metabolism</keyword>
<keyword evidence="12" id="KW-1185">Reference proteome</keyword>
<evidence type="ECO:0000256" key="1">
    <source>
        <dbReference type="ARBA" id="ARBA00001946"/>
    </source>
</evidence>
<protein>
    <submittedName>
        <fullName evidence="11">Diacylglycerol kinase catalytic region</fullName>
    </submittedName>
</protein>
<dbReference type="SUPFAM" id="SSF111331">
    <property type="entry name" value="NAD kinase/diacylglycerol kinase-like"/>
    <property type="match status" value="1"/>
</dbReference>
<accession>F8A4J3</accession>
<feature type="region of interest" description="Disordered" evidence="9">
    <location>
        <begin position="1"/>
        <end position="22"/>
    </location>
</feature>
<proteinExistence type="inferred from homology"/>
<evidence type="ECO:0000256" key="6">
    <source>
        <dbReference type="ARBA" id="ARBA00022840"/>
    </source>
</evidence>
<gene>
    <name evidence="11" type="ordered locus">Celgi_2743</name>
</gene>
<evidence type="ECO:0000256" key="4">
    <source>
        <dbReference type="ARBA" id="ARBA00022741"/>
    </source>
</evidence>
<dbReference type="SMART" id="SM00046">
    <property type="entry name" value="DAGKc"/>
    <property type="match status" value="1"/>
</dbReference>
<dbReference type="RefSeq" id="WP_013884758.1">
    <property type="nucleotide sequence ID" value="NC_015671.1"/>
</dbReference>
<dbReference type="GO" id="GO:0016301">
    <property type="term" value="F:kinase activity"/>
    <property type="evidence" value="ECO:0007669"/>
    <property type="project" value="UniProtKB-KW"/>
</dbReference>
<dbReference type="eggNOG" id="COG1597">
    <property type="taxonomic scope" value="Bacteria"/>
</dbReference>
<dbReference type="PANTHER" id="PTHR12358:SF54">
    <property type="entry name" value="SPHINGOSINE KINASE RELATED PROTEIN"/>
    <property type="match status" value="1"/>
</dbReference>
<dbReference type="PANTHER" id="PTHR12358">
    <property type="entry name" value="SPHINGOSINE KINASE"/>
    <property type="match status" value="1"/>
</dbReference>
<dbReference type="InterPro" id="IPR016064">
    <property type="entry name" value="NAD/diacylglycerol_kinase_sf"/>
</dbReference>
<evidence type="ECO:0000256" key="9">
    <source>
        <dbReference type="SAM" id="MobiDB-lite"/>
    </source>
</evidence>
<feature type="compositionally biased region" description="Low complexity" evidence="9">
    <location>
        <begin position="1"/>
        <end position="16"/>
    </location>
</feature>
<keyword evidence="3" id="KW-0808">Transferase</keyword>
<reference evidence="12" key="1">
    <citation type="submission" date="2011-04" db="EMBL/GenBank/DDBJ databases">
        <title>Complete sequence of Cellvibrio gilvus ATCC 13127.</title>
        <authorList>
            <person name="Lucas S."/>
            <person name="Han J."/>
            <person name="Lapidus A."/>
            <person name="Cheng J.-F."/>
            <person name="Goodwin L."/>
            <person name="Pitluck S."/>
            <person name="Peters L."/>
            <person name="Munk A."/>
            <person name="Detter J.C."/>
            <person name="Han C."/>
            <person name="Tapia R."/>
            <person name="Land M."/>
            <person name="Hauser L."/>
            <person name="Kyrpides N."/>
            <person name="Ivanova N."/>
            <person name="Ovchinnikova G."/>
            <person name="Pagani I."/>
            <person name="Mead D."/>
            <person name="Brumm P."/>
            <person name="Woyke T."/>
        </authorList>
    </citation>
    <scope>NUCLEOTIDE SEQUENCE [LARGE SCALE GENOMIC DNA]</scope>
    <source>
        <strain evidence="12">ATCC 13127 / NRRL B-14078</strain>
    </source>
</reference>
<keyword evidence="6" id="KW-0067">ATP-binding</keyword>
<keyword evidence="7" id="KW-0594">Phospholipid biosynthesis</keyword>
<dbReference type="GO" id="GO:0005524">
    <property type="term" value="F:ATP binding"/>
    <property type="evidence" value="ECO:0007669"/>
    <property type="project" value="UniProtKB-KW"/>
</dbReference>
<dbReference type="Pfam" id="PF19279">
    <property type="entry name" value="YegS_C"/>
    <property type="match status" value="1"/>
</dbReference>
<dbReference type="Gene3D" id="3.40.50.10330">
    <property type="entry name" value="Probable inorganic polyphosphate/atp-NAD kinase, domain 1"/>
    <property type="match status" value="1"/>
</dbReference>
<evidence type="ECO:0000256" key="7">
    <source>
        <dbReference type="ARBA" id="ARBA00023209"/>
    </source>
</evidence>
<dbReference type="GO" id="GO:0008654">
    <property type="term" value="P:phospholipid biosynthetic process"/>
    <property type="evidence" value="ECO:0007669"/>
    <property type="project" value="UniProtKB-KW"/>
</dbReference>
<dbReference type="PROSITE" id="PS50146">
    <property type="entry name" value="DAGK"/>
    <property type="match status" value="1"/>
</dbReference>
<keyword evidence="7" id="KW-0444">Lipid biosynthesis</keyword>
<dbReference type="Proteomes" id="UP000000485">
    <property type="component" value="Chromosome"/>
</dbReference>
<dbReference type="AlphaFoldDB" id="F8A4J3"/>
<dbReference type="KEGG" id="cga:Celgi_2743"/>
<dbReference type="InterPro" id="IPR001206">
    <property type="entry name" value="Diacylglycerol_kinase_cat_dom"/>
</dbReference>
<evidence type="ECO:0000256" key="2">
    <source>
        <dbReference type="ARBA" id="ARBA00005983"/>
    </source>
</evidence>
<evidence type="ECO:0000256" key="5">
    <source>
        <dbReference type="ARBA" id="ARBA00022777"/>
    </source>
</evidence>
<dbReference type="Pfam" id="PF00781">
    <property type="entry name" value="DAGK_cat"/>
    <property type="match status" value="1"/>
</dbReference>
<sequence length="315" mass="32970">MNTTPATAPDATPEATGSSGPRSALVVNTHRVEGSDVLRARIEQRLAEAGWPAPAWFETSAEDPGEGQARQAVADGAEVVMVCGGDGTVRSAIDGLVGTDAALAVLPGGTGNLLAANLGIPADVDGALDVVLAGGRRSIDVGETEGQTFAIMAGMGFDAKVMDSAPTALKAKAGWLAYVVSAVKHVAEREMHVQIRIDDQPPLTRHARTVLVGNVGKLQGGLVLLPDAEPANGRLEVAIVAPRNIGHWIQLVVGVALRRERVPRREILRGTRVRVRSDRPQPRQIDGDVIDDGRSLDVRVRAGALHVCAPAQPEA</sequence>
<dbReference type="InterPro" id="IPR050187">
    <property type="entry name" value="Lipid_Phosphate_FormReg"/>
</dbReference>
<organism evidence="11 12">
    <name type="scientific">Cellulomonas gilvus (strain ATCC 13127 / NRRL B-14078)</name>
    <name type="common">Cellvibrio gilvus</name>
    <dbReference type="NCBI Taxonomy" id="593907"/>
    <lineage>
        <taxon>Bacteria</taxon>
        <taxon>Bacillati</taxon>
        <taxon>Actinomycetota</taxon>
        <taxon>Actinomycetes</taxon>
        <taxon>Micrococcales</taxon>
        <taxon>Cellulomonadaceae</taxon>
        <taxon>Cellulomonas</taxon>
    </lineage>
</organism>
<dbReference type="InterPro" id="IPR045540">
    <property type="entry name" value="YegS/DAGK_C"/>
</dbReference>
<comment type="similarity">
    <text evidence="2">Belongs to the diacylglycerol/lipid kinase family.</text>
</comment>
<evidence type="ECO:0000313" key="12">
    <source>
        <dbReference type="Proteomes" id="UP000000485"/>
    </source>
</evidence>
<keyword evidence="5 11" id="KW-0418">Kinase</keyword>
<dbReference type="EMBL" id="CP002665">
    <property type="protein sequence ID" value="AEI13241.1"/>
    <property type="molecule type" value="Genomic_DNA"/>
</dbReference>
<evidence type="ECO:0000256" key="8">
    <source>
        <dbReference type="ARBA" id="ARBA00023264"/>
    </source>
</evidence>
<comment type="cofactor">
    <cofactor evidence="1">
        <name>Mg(2+)</name>
        <dbReference type="ChEBI" id="CHEBI:18420"/>
    </cofactor>
</comment>
<evidence type="ECO:0000256" key="3">
    <source>
        <dbReference type="ARBA" id="ARBA00022679"/>
    </source>
</evidence>
<dbReference type="STRING" id="593907.Celgi_2743"/>
<keyword evidence="7" id="KW-0443">Lipid metabolism</keyword>
<evidence type="ECO:0000259" key="10">
    <source>
        <dbReference type="PROSITE" id="PS50146"/>
    </source>
</evidence>